<evidence type="ECO:0000313" key="5">
    <source>
        <dbReference type="Proteomes" id="UP001258945"/>
    </source>
</evidence>
<evidence type="ECO:0000313" key="4">
    <source>
        <dbReference type="Proteomes" id="UP000185494"/>
    </source>
</evidence>
<dbReference type="RefSeq" id="WP_075799178.1">
    <property type="nucleotide sequence ID" value="NZ_CP015583.1"/>
</dbReference>
<evidence type="ECO:0000313" key="2">
    <source>
        <dbReference type="EMBL" id="APT58415.1"/>
    </source>
</evidence>
<dbReference type="EMBL" id="CP015583">
    <property type="protein sequence ID" value="APT58415.1"/>
    <property type="molecule type" value="Genomic_DNA"/>
</dbReference>
<dbReference type="AlphaFoldDB" id="A0A1L7AI30"/>
<dbReference type="Proteomes" id="UP000185494">
    <property type="component" value="Chromosome 1"/>
</dbReference>
<accession>A0A1L7AI30</accession>
<dbReference type="InterPro" id="IPR024096">
    <property type="entry name" value="NO_sig/Golgi_transp_ligand-bd"/>
</dbReference>
<organism evidence="2 4">
    <name type="scientific">Roseomonas gilardii</name>
    <dbReference type="NCBI Taxonomy" id="257708"/>
    <lineage>
        <taxon>Bacteria</taxon>
        <taxon>Pseudomonadati</taxon>
        <taxon>Pseudomonadota</taxon>
        <taxon>Alphaproteobacteria</taxon>
        <taxon>Acetobacterales</taxon>
        <taxon>Roseomonadaceae</taxon>
        <taxon>Roseomonas</taxon>
    </lineage>
</organism>
<evidence type="ECO:0000259" key="1">
    <source>
        <dbReference type="Pfam" id="PF07700"/>
    </source>
</evidence>
<dbReference type="SUPFAM" id="SSF111126">
    <property type="entry name" value="Ligand-binding domain in the NO signalling and Golgi transport"/>
    <property type="match status" value="1"/>
</dbReference>
<reference evidence="3 5" key="2">
    <citation type="journal article" date="2019" name="Microb. Pathog.">
        <title>Comparison of VITEK 2, MALDI-TOF MS, 16S rRNA gene sequencing, and whole-genome sequencing for identification of Roseomonas mucosa.</title>
        <authorList>
            <person name="Rudolph W.W."/>
            <person name="Gunzer F."/>
            <person name="Trauth M."/>
            <person name="Bunk B."/>
            <person name="Bigge R."/>
            <person name="Schrottner P."/>
        </authorList>
    </citation>
    <scope>NUCLEOTIDE SEQUENCE [LARGE SCALE GENOMIC DNA]</scope>
    <source>
        <strain evidence="3 5">DSM 103800</strain>
    </source>
</reference>
<dbReference type="Gene3D" id="3.90.1520.10">
    <property type="entry name" value="H-NOX domain"/>
    <property type="match status" value="1"/>
</dbReference>
<dbReference type="GO" id="GO:0020037">
    <property type="term" value="F:heme binding"/>
    <property type="evidence" value="ECO:0007669"/>
    <property type="project" value="InterPro"/>
</dbReference>
<reference evidence="2 4" key="1">
    <citation type="submission" date="2016-05" db="EMBL/GenBank/DDBJ databases">
        <title>Complete Genome and Methylome Analysis of Psychrotrophic Bacterial Isolates from Antarctic Lake Untersee.</title>
        <authorList>
            <person name="Fomenkov A."/>
            <person name="Akimov V.N."/>
            <person name="Vasilyeva L.V."/>
            <person name="Andersen D."/>
            <person name="Vincze T."/>
            <person name="Roberts R.J."/>
        </authorList>
    </citation>
    <scope>NUCLEOTIDE SEQUENCE [LARGE SCALE GENOMIC DNA]</scope>
    <source>
        <strain evidence="2 4">U14-5</strain>
    </source>
</reference>
<keyword evidence="5" id="KW-1185">Reference proteome</keyword>
<dbReference type="Pfam" id="PF07700">
    <property type="entry name" value="HNOB"/>
    <property type="match status" value="1"/>
</dbReference>
<dbReference type="InterPro" id="IPR038158">
    <property type="entry name" value="H-NOX_domain_sf"/>
</dbReference>
<proteinExistence type="predicted"/>
<protein>
    <submittedName>
        <fullName evidence="3">Heme NO-binding domain-containing protein</fullName>
    </submittedName>
</protein>
<name>A0A1L7AI30_9PROT</name>
<evidence type="ECO:0000313" key="3">
    <source>
        <dbReference type="EMBL" id="MDT8330704.1"/>
    </source>
</evidence>
<feature type="domain" description="Heme NO-binding" evidence="1">
    <location>
        <begin position="3"/>
        <end position="165"/>
    </location>
</feature>
<gene>
    <name evidence="2" type="ORF">RGI145_16180</name>
    <name evidence="3" type="ORF">RQ831_06545</name>
</gene>
<dbReference type="KEGG" id="rgi:RGI145_16180"/>
<sequence>MIGLIQSVLVDLLHEKGGETLLRDTLVLANLPPDTRFRIDRNYADGEFEHLLEAAIATTGLSRPALIEAYATAFLERAKTLFPGFFSLPGGARGFLRRQAAIHVSIAAGLRSPEERRDVKDKFHIEDGERGDLVVSYQSPSQLCDLYQALAHGAAREFGETLTLTELRCQHRDGGSGCVFRLSFPMMATAHE</sequence>
<reference evidence="3" key="3">
    <citation type="submission" date="2023-09" db="EMBL/GenBank/DDBJ databases">
        <authorList>
            <person name="Schober I."/>
            <person name="Bunk B."/>
        </authorList>
    </citation>
    <scope>NUCLEOTIDE SEQUENCE</scope>
    <source>
        <strain evidence="3">DSM 103800</strain>
    </source>
</reference>
<dbReference type="Proteomes" id="UP001258945">
    <property type="component" value="Unassembled WGS sequence"/>
</dbReference>
<dbReference type="InterPro" id="IPR011644">
    <property type="entry name" value="Heme_NO-bd"/>
</dbReference>
<dbReference type="STRING" id="257708.RGI145_16180"/>
<dbReference type="EMBL" id="JAVVDO010000007">
    <property type="protein sequence ID" value="MDT8330704.1"/>
    <property type="molecule type" value="Genomic_DNA"/>
</dbReference>